<name>A0ABY1PIY6_9RHOB</name>
<organism evidence="1 2">
    <name type="scientific">Shimia sagamensis</name>
    <dbReference type="NCBI Taxonomy" id="1566352"/>
    <lineage>
        <taxon>Bacteria</taxon>
        <taxon>Pseudomonadati</taxon>
        <taxon>Pseudomonadota</taxon>
        <taxon>Alphaproteobacteria</taxon>
        <taxon>Rhodobacterales</taxon>
        <taxon>Roseobacteraceae</taxon>
    </lineage>
</organism>
<reference evidence="1 2" key="1">
    <citation type="submission" date="2017-05" db="EMBL/GenBank/DDBJ databases">
        <authorList>
            <person name="Varghese N."/>
            <person name="Submissions S."/>
        </authorList>
    </citation>
    <scope>NUCLEOTIDE SEQUENCE [LARGE SCALE GENOMIC DNA]</scope>
    <source>
        <strain evidence="1 2">DSM 29734</strain>
    </source>
</reference>
<evidence type="ECO:0000313" key="2">
    <source>
        <dbReference type="Proteomes" id="UP001157961"/>
    </source>
</evidence>
<protein>
    <submittedName>
        <fullName evidence="1">Uncharacterized protein</fullName>
    </submittedName>
</protein>
<gene>
    <name evidence="1" type="ORF">SAMN06265373_11167</name>
</gene>
<sequence length="77" mass="8783">MIDPRQRLWTGVMLTAIKDAVNSSESLERTLARSWLLNGTDFGYVASLAGFDPDAIRRQIFLLRDRGWTKTDISVLR</sequence>
<comment type="caution">
    <text evidence="1">The sequence shown here is derived from an EMBL/GenBank/DDBJ whole genome shotgun (WGS) entry which is preliminary data.</text>
</comment>
<dbReference type="Proteomes" id="UP001157961">
    <property type="component" value="Unassembled WGS sequence"/>
</dbReference>
<keyword evidence="2" id="KW-1185">Reference proteome</keyword>
<proteinExistence type="predicted"/>
<dbReference type="EMBL" id="FXTY01000011">
    <property type="protein sequence ID" value="SMP35321.1"/>
    <property type="molecule type" value="Genomic_DNA"/>
</dbReference>
<accession>A0ABY1PIY6</accession>
<evidence type="ECO:0000313" key="1">
    <source>
        <dbReference type="EMBL" id="SMP35321.1"/>
    </source>
</evidence>